<dbReference type="AlphaFoldDB" id="A0A5D4XN89"/>
<dbReference type="Pfam" id="PF12395">
    <property type="entry name" value="DUF3658"/>
    <property type="match status" value="1"/>
</dbReference>
<reference evidence="2 3" key="1">
    <citation type="submission" date="2019-08" db="EMBL/GenBank/DDBJ databases">
        <title>Luteimonas viscosus sp. nov., isolated from soil of a sunflower field.</title>
        <authorList>
            <person name="Jianli Z."/>
            <person name="Ying Z."/>
        </authorList>
    </citation>
    <scope>NUCLEOTIDE SEQUENCE [LARGE SCALE GENOMIC DNA]</scope>
    <source>
        <strain evidence="2 3">XBU10</strain>
    </source>
</reference>
<accession>A0A5D4XN89</accession>
<keyword evidence="3" id="KW-1185">Reference proteome</keyword>
<evidence type="ECO:0000313" key="2">
    <source>
        <dbReference type="EMBL" id="TYT25403.1"/>
    </source>
</evidence>
<gene>
    <name evidence="2" type="ORF">FZO89_03480</name>
</gene>
<feature type="domain" description="DUF3658" evidence="1">
    <location>
        <begin position="27"/>
        <end position="95"/>
    </location>
</feature>
<evidence type="ECO:0000259" key="1">
    <source>
        <dbReference type="Pfam" id="PF12395"/>
    </source>
</evidence>
<organism evidence="2 3">
    <name type="scientific">Luteimonas viscosa</name>
    <dbReference type="NCBI Taxonomy" id="1132694"/>
    <lineage>
        <taxon>Bacteria</taxon>
        <taxon>Pseudomonadati</taxon>
        <taxon>Pseudomonadota</taxon>
        <taxon>Gammaproteobacteria</taxon>
        <taxon>Lysobacterales</taxon>
        <taxon>Lysobacteraceae</taxon>
        <taxon>Luteimonas</taxon>
    </lineage>
</organism>
<dbReference type="Proteomes" id="UP000324973">
    <property type="component" value="Unassembled WGS sequence"/>
</dbReference>
<dbReference type="RefSeq" id="WP_149101954.1">
    <property type="nucleotide sequence ID" value="NZ_VTFT01000001.1"/>
</dbReference>
<name>A0A5D4XN89_9GAMM</name>
<dbReference type="EMBL" id="VTFT01000001">
    <property type="protein sequence ID" value="TYT25403.1"/>
    <property type="molecule type" value="Genomic_DNA"/>
</dbReference>
<sequence length="108" mass="12079">MERPNEYEPEDEQPDPEELELIAALSAEQVQAIDAALLAAADSKWRKVAFLIAMAMTRPDRIPGIPDVYYAQRVREMVFSGTLEAQGVLSRMRYSEVRISSQVGGHEA</sequence>
<comment type="caution">
    <text evidence="2">The sequence shown here is derived from an EMBL/GenBank/DDBJ whole genome shotgun (WGS) entry which is preliminary data.</text>
</comment>
<dbReference type="InterPro" id="IPR022123">
    <property type="entry name" value="DUF3658"/>
</dbReference>
<protein>
    <recommendedName>
        <fullName evidence="1">DUF3658 domain-containing protein</fullName>
    </recommendedName>
</protein>
<dbReference type="OrthoDB" id="7032026at2"/>
<proteinExistence type="predicted"/>
<evidence type="ECO:0000313" key="3">
    <source>
        <dbReference type="Proteomes" id="UP000324973"/>
    </source>
</evidence>